<evidence type="ECO:0008006" key="3">
    <source>
        <dbReference type="Google" id="ProtNLM"/>
    </source>
</evidence>
<gene>
    <name evidence="1" type="ORF">EAX62_04660</name>
</gene>
<dbReference type="AlphaFoldDB" id="A0A3M0GX05"/>
<reference evidence="1 2" key="1">
    <citation type="submission" date="2018-10" db="EMBL/GenBank/DDBJ databases">
        <title>Tessaracoccus antarcticuss sp. nov., isolated from sediment.</title>
        <authorList>
            <person name="Zhou L.Y."/>
            <person name="Du Z.J."/>
        </authorList>
    </citation>
    <scope>NUCLEOTIDE SEQUENCE [LARGE SCALE GENOMIC DNA]</scope>
    <source>
        <strain evidence="1 2">JDX10</strain>
    </source>
</reference>
<organism evidence="1 2">
    <name type="scientific">Tessaracoccus antarcticus</name>
    <dbReference type="NCBI Taxonomy" id="2479848"/>
    <lineage>
        <taxon>Bacteria</taxon>
        <taxon>Bacillati</taxon>
        <taxon>Actinomycetota</taxon>
        <taxon>Actinomycetes</taxon>
        <taxon>Propionibacteriales</taxon>
        <taxon>Propionibacteriaceae</taxon>
        <taxon>Tessaracoccus</taxon>
    </lineage>
</organism>
<dbReference type="Proteomes" id="UP000275256">
    <property type="component" value="Unassembled WGS sequence"/>
</dbReference>
<sequence>MRLANEHQSEYPSLAAAAAAVAKQLGFGKETVCRCVIQDQLDAGTRDGATTQESEEINS</sequence>
<dbReference type="Gene3D" id="1.10.10.10">
    <property type="entry name" value="Winged helix-like DNA-binding domain superfamily/Winged helix DNA-binding domain"/>
    <property type="match status" value="1"/>
</dbReference>
<evidence type="ECO:0000313" key="1">
    <source>
        <dbReference type="EMBL" id="RMB61896.1"/>
    </source>
</evidence>
<dbReference type="InterPro" id="IPR036388">
    <property type="entry name" value="WH-like_DNA-bd_sf"/>
</dbReference>
<accession>A0A3M0GX05</accession>
<comment type="caution">
    <text evidence="1">The sequence shown here is derived from an EMBL/GenBank/DDBJ whole genome shotgun (WGS) entry which is preliminary data.</text>
</comment>
<proteinExistence type="predicted"/>
<evidence type="ECO:0000313" key="2">
    <source>
        <dbReference type="Proteomes" id="UP000275256"/>
    </source>
</evidence>
<dbReference type="OrthoDB" id="4426778at2"/>
<name>A0A3M0GX05_9ACTN</name>
<dbReference type="EMBL" id="REFW01000001">
    <property type="protein sequence ID" value="RMB61896.1"/>
    <property type="molecule type" value="Genomic_DNA"/>
</dbReference>
<protein>
    <recommendedName>
        <fullName evidence="3">Transposase</fullName>
    </recommendedName>
</protein>
<keyword evidence="2" id="KW-1185">Reference proteome</keyword>